<dbReference type="EnsemblPlants" id="QL02p067882:mrna">
    <property type="protein sequence ID" value="QL02p067882:mrna"/>
    <property type="gene ID" value="QL02p067882"/>
</dbReference>
<evidence type="ECO:0008006" key="3">
    <source>
        <dbReference type="Google" id="ProtNLM"/>
    </source>
</evidence>
<evidence type="ECO:0000313" key="2">
    <source>
        <dbReference type="Proteomes" id="UP000594261"/>
    </source>
</evidence>
<name>A0A7N2KXU1_QUELO</name>
<protein>
    <recommendedName>
        <fullName evidence="3">F-box protein</fullName>
    </recommendedName>
</protein>
<dbReference type="Proteomes" id="UP000594261">
    <property type="component" value="Chromosome 2"/>
</dbReference>
<reference evidence="1" key="2">
    <citation type="submission" date="2021-01" db="UniProtKB">
        <authorList>
            <consortium name="EnsemblPlants"/>
        </authorList>
    </citation>
    <scope>IDENTIFICATION</scope>
</reference>
<keyword evidence="2" id="KW-1185">Reference proteome</keyword>
<reference evidence="2" key="1">
    <citation type="journal article" date="2016" name="G3 (Bethesda)">
        <title>First Draft Assembly and Annotation of the Genome of a California Endemic Oak Quercus lobata Nee (Fagaceae).</title>
        <authorList>
            <person name="Sork V.L."/>
            <person name="Fitz-Gibbon S.T."/>
            <person name="Puiu D."/>
            <person name="Crepeau M."/>
            <person name="Gugger P.F."/>
            <person name="Sherman R."/>
            <person name="Stevens K."/>
            <person name="Langley C.H."/>
            <person name="Pellegrini M."/>
            <person name="Salzberg S.L."/>
        </authorList>
    </citation>
    <scope>NUCLEOTIDE SEQUENCE [LARGE SCALE GENOMIC DNA]</scope>
    <source>
        <strain evidence="2">cv. SW786</strain>
    </source>
</reference>
<sequence length="149" mass="16786">MRELNCSSNGFKPSWPSIQTVQYSIFSSLSAETLVDNAADASAIKHIEFTEKMEAAMRVVDCCNGIFCLYESYEKTFLWNPATREVKALPESNITKGKGLQSHTFMHAGIGFDPNTNDIKMGWSFKCLRKTSIYRSLGMGERHVAKSDW</sequence>
<organism evidence="1 2">
    <name type="scientific">Quercus lobata</name>
    <name type="common">Valley oak</name>
    <dbReference type="NCBI Taxonomy" id="97700"/>
    <lineage>
        <taxon>Eukaryota</taxon>
        <taxon>Viridiplantae</taxon>
        <taxon>Streptophyta</taxon>
        <taxon>Embryophyta</taxon>
        <taxon>Tracheophyta</taxon>
        <taxon>Spermatophyta</taxon>
        <taxon>Magnoliopsida</taxon>
        <taxon>eudicotyledons</taxon>
        <taxon>Gunneridae</taxon>
        <taxon>Pentapetalae</taxon>
        <taxon>rosids</taxon>
        <taxon>fabids</taxon>
        <taxon>Fagales</taxon>
        <taxon>Fagaceae</taxon>
        <taxon>Quercus</taxon>
    </lineage>
</organism>
<dbReference type="AlphaFoldDB" id="A0A7N2KXU1"/>
<dbReference type="InParanoid" id="A0A7N2KXU1"/>
<proteinExistence type="predicted"/>
<accession>A0A7N2KXU1</accession>
<evidence type="ECO:0000313" key="1">
    <source>
        <dbReference type="EnsemblPlants" id="QL02p067882:mrna"/>
    </source>
</evidence>
<dbReference type="Gramene" id="QL02p067882:mrna">
    <property type="protein sequence ID" value="QL02p067882:mrna"/>
    <property type="gene ID" value="QL02p067882"/>
</dbReference>